<name>A0A9D7SCD6_9BACT</name>
<sequence length="81" mass="8392">METNQNQEVRPLNLLDRLQAPTPSFFKKLRNAGLILAAIAGGILTAPISLPSVVITAAGYIMVASGVLSAVSQVTVESEAG</sequence>
<dbReference type="AlphaFoldDB" id="A0A9D7SCD6"/>
<feature type="transmembrane region" description="Helical" evidence="1">
    <location>
        <begin position="34"/>
        <end position="63"/>
    </location>
</feature>
<gene>
    <name evidence="2" type="ORF">IPO85_15230</name>
</gene>
<evidence type="ECO:0000313" key="3">
    <source>
        <dbReference type="Proteomes" id="UP000808349"/>
    </source>
</evidence>
<evidence type="ECO:0000256" key="1">
    <source>
        <dbReference type="SAM" id="Phobius"/>
    </source>
</evidence>
<dbReference type="EMBL" id="JADKFW010000013">
    <property type="protein sequence ID" value="MBK9718836.1"/>
    <property type="molecule type" value="Genomic_DNA"/>
</dbReference>
<keyword evidence="1" id="KW-0812">Transmembrane</keyword>
<keyword evidence="1" id="KW-0472">Membrane</keyword>
<evidence type="ECO:0000313" key="2">
    <source>
        <dbReference type="EMBL" id="MBK9718836.1"/>
    </source>
</evidence>
<comment type="caution">
    <text evidence="2">The sequence shown here is derived from an EMBL/GenBank/DDBJ whole genome shotgun (WGS) entry which is preliminary data.</text>
</comment>
<reference evidence="2 3" key="1">
    <citation type="submission" date="2020-10" db="EMBL/GenBank/DDBJ databases">
        <title>Connecting structure to function with the recovery of over 1000 high-quality activated sludge metagenome-assembled genomes encoding full-length rRNA genes using long-read sequencing.</title>
        <authorList>
            <person name="Singleton C.M."/>
            <person name="Petriglieri F."/>
            <person name="Kristensen J.M."/>
            <person name="Kirkegaard R.H."/>
            <person name="Michaelsen T.Y."/>
            <person name="Andersen M.H."/>
            <person name="Karst S.M."/>
            <person name="Dueholm M.S."/>
            <person name="Nielsen P.H."/>
            <person name="Albertsen M."/>
        </authorList>
    </citation>
    <scope>NUCLEOTIDE SEQUENCE [LARGE SCALE GENOMIC DNA]</scope>
    <source>
        <strain evidence="2">Ribe_18-Q3-R11-54_BAT3C.373</strain>
    </source>
</reference>
<organism evidence="2 3">
    <name type="scientific">Candidatus Defluviibacterium haderslevense</name>
    <dbReference type="NCBI Taxonomy" id="2981993"/>
    <lineage>
        <taxon>Bacteria</taxon>
        <taxon>Pseudomonadati</taxon>
        <taxon>Bacteroidota</taxon>
        <taxon>Saprospiria</taxon>
        <taxon>Saprospirales</taxon>
        <taxon>Saprospiraceae</taxon>
        <taxon>Candidatus Defluviibacterium</taxon>
    </lineage>
</organism>
<dbReference type="Proteomes" id="UP000808349">
    <property type="component" value="Unassembled WGS sequence"/>
</dbReference>
<proteinExistence type="predicted"/>
<accession>A0A9D7SCD6</accession>
<keyword evidence="1" id="KW-1133">Transmembrane helix</keyword>
<protein>
    <submittedName>
        <fullName evidence="2">Uncharacterized protein</fullName>
    </submittedName>
</protein>